<dbReference type="EMBL" id="QRXJ01000005">
    <property type="protein sequence ID" value="RGT91239.1"/>
    <property type="molecule type" value="Genomic_DNA"/>
</dbReference>
<dbReference type="Proteomes" id="UP000260655">
    <property type="component" value="Unassembled WGS sequence"/>
</dbReference>
<dbReference type="AlphaFoldDB" id="A0A174LW03"/>
<evidence type="ECO:0000313" key="12">
    <source>
        <dbReference type="EMBL" id="RHG59832.1"/>
    </source>
</evidence>
<evidence type="ECO:0000313" key="9">
    <source>
        <dbReference type="EMBL" id="RGT91239.1"/>
    </source>
</evidence>
<dbReference type="PANTHER" id="PTHR10545:SF29">
    <property type="entry name" value="GH14572P-RELATED"/>
    <property type="match status" value="1"/>
</dbReference>
<evidence type="ECO:0000259" key="3">
    <source>
        <dbReference type="PROSITE" id="PS51186"/>
    </source>
</evidence>
<dbReference type="Gene3D" id="3.40.630.30">
    <property type="match status" value="1"/>
</dbReference>
<organism evidence="4 14">
    <name type="scientific">Coprococcus comes</name>
    <dbReference type="NCBI Taxonomy" id="410072"/>
    <lineage>
        <taxon>Bacteria</taxon>
        <taxon>Bacillati</taxon>
        <taxon>Bacillota</taxon>
        <taxon>Clostridia</taxon>
        <taxon>Lachnospirales</taxon>
        <taxon>Lachnospiraceae</taxon>
        <taxon>Coprococcus</taxon>
    </lineage>
</organism>
<dbReference type="CDD" id="cd04301">
    <property type="entry name" value="NAT_SF"/>
    <property type="match status" value="1"/>
</dbReference>
<dbReference type="Proteomes" id="UP001145109">
    <property type="component" value="Unassembled WGS sequence"/>
</dbReference>
<dbReference type="InterPro" id="IPR000182">
    <property type="entry name" value="GNAT_dom"/>
</dbReference>
<dbReference type="Pfam" id="PF00583">
    <property type="entry name" value="Acetyltransf_1"/>
    <property type="match status" value="1"/>
</dbReference>
<evidence type="ECO:0000256" key="2">
    <source>
        <dbReference type="ARBA" id="ARBA00023315"/>
    </source>
</evidence>
<dbReference type="EMBL" id="QRXY01000008">
    <property type="protein sequence ID" value="RGU45694.1"/>
    <property type="molecule type" value="Genomic_DNA"/>
</dbReference>
<dbReference type="EMBL" id="JABWDC010000089">
    <property type="protein sequence ID" value="NUN87825.1"/>
    <property type="molecule type" value="Genomic_DNA"/>
</dbReference>
<dbReference type="Proteomes" id="UP000283360">
    <property type="component" value="Unassembled WGS sequence"/>
</dbReference>
<evidence type="ECO:0000313" key="10">
    <source>
        <dbReference type="EMBL" id="RGU45694.1"/>
    </source>
</evidence>
<sequence>MIRKIKAEDKEIYIKMAHDFYRMPAVDHPVPDSYLEKTFEECLKSDTYAELFILEWEGKIAGYGLIAKTFSQEAGGMVYWLEELYILEEYRSKGLGSEYFRYMEEHKEEGVTRFRLEVEKENERAWKLYKRQGYDWLEYDQMIKEFC</sequence>
<dbReference type="EMBL" id="CYZK01000029">
    <property type="protein sequence ID" value="CUO81127.1"/>
    <property type="molecule type" value="Genomic_DNA"/>
</dbReference>
<evidence type="ECO:0000313" key="8">
    <source>
        <dbReference type="EMBL" id="RGJ24163.1"/>
    </source>
</evidence>
<evidence type="ECO:0000313" key="11">
    <source>
        <dbReference type="EMBL" id="RHF80065.1"/>
    </source>
</evidence>
<dbReference type="EMBL" id="QRHO01000039">
    <property type="protein sequence ID" value="RHF80065.1"/>
    <property type="molecule type" value="Genomic_DNA"/>
</dbReference>
<dbReference type="InterPro" id="IPR051016">
    <property type="entry name" value="Diverse_Substrate_AcTransf"/>
</dbReference>
<dbReference type="OrthoDB" id="95438at2"/>
<reference evidence="6" key="6">
    <citation type="submission" date="2022-11" db="EMBL/GenBank/DDBJ databases">
        <title>Draft genome sequence of Coprococcus comes strain 31264.</title>
        <authorList>
            <person name="Hisatomi A."/>
            <person name="Ohkuma M."/>
            <person name="Sakamoto M."/>
        </authorList>
    </citation>
    <scope>NUCLEOTIDE SEQUENCE</scope>
    <source>
        <strain evidence="6">JCM 31264</strain>
    </source>
</reference>
<reference evidence="7 20" key="4">
    <citation type="submission" date="2020-07" db="EMBL/GenBank/DDBJ databases">
        <title>Bacterial metabolism rescues the inhibition of intestinal drug absorption by food and drug additives.</title>
        <authorList>
            <person name="Zou L."/>
            <person name="Spanogiannopoulos P."/>
            <person name="Chien H.-C."/>
            <person name="Pieper L.M."/>
            <person name="Cai W."/>
            <person name="Khuri N."/>
            <person name="Pottel J."/>
            <person name="Vora B."/>
            <person name="Ni Z."/>
            <person name="Tsakalozou E."/>
            <person name="Zhang W."/>
            <person name="Shoichet B.K."/>
            <person name="Giacomini K.M."/>
            <person name="Turnbaugh P.J."/>
        </authorList>
    </citation>
    <scope>NUCLEOTIDE SEQUENCE [LARGE SCALE GENOMIC DNA]</scope>
    <source>
        <strain evidence="7 20">F22</strain>
    </source>
</reference>
<protein>
    <submittedName>
        <fullName evidence="6 7">N-acetyltransferase</fullName>
    </submittedName>
    <submittedName>
        <fullName evidence="4">Spermine/spermidine acetyltransferase</fullName>
        <ecNumber evidence="4">2.3.1.57</ecNumber>
    </submittedName>
</protein>
<dbReference type="Proteomes" id="UP000095727">
    <property type="component" value="Unassembled WGS sequence"/>
</dbReference>
<gene>
    <name evidence="4" type="primary">bltD</name>
    <name evidence="6" type="ORF">comes_15810</name>
    <name evidence="12" type="ORF">DW252_11215</name>
    <name evidence="11" type="ORF">DW656_15985</name>
    <name evidence="10" type="ORF">DWW65_07385</name>
    <name evidence="9" type="ORF">DWX03_04975</name>
    <name evidence="8" type="ORF">DXD67_06585</name>
    <name evidence="5" type="ORF">ERS852481_02939</name>
    <name evidence="4" type="ORF">ERS852574_01079</name>
    <name evidence="7" type="ORF">HUU93_14740</name>
</gene>
<evidence type="ECO:0000313" key="18">
    <source>
        <dbReference type="Proteomes" id="UP000285693"/>
    </source>
</evidence>
<evidence type="ECO:0000313" key="15">
    <source>
        <dbReference type="Proteomes" id="UP000260655"/>
    </source>
</evidence>
<evidence type="ECO:0000313" key="14">
    <source>
        <dbReference type="Proteomes" id="UP000095727"/>
    </source>
</evidence>
<evidence type="ECO:0000313" key="7">
    <source>
        <dbReference type="EMBL" id="NUN87825.1"/>
    </source>
</evidence>
<proteinExistence type="predicted"/>
<dbReference type="PaxDb" id="410072-ERS852525_01260"/>
<dbReference type="RefSeq" id="WP_055156049.1">
    <property type="nucleotide sequence ID" value="NZ_BSCI01000008.1"/>
</dbReference>
<keyword evidence="16" id="KW-1185">Reference proteome</keyword>
<reference evidence="13 14" key="1">
    <citation type="submission" date="2015-09" db="EMBL/GenBank/DDBJ databases">
        <authorList>
            <consortium name="Pathogen Informatics"/>
        </authorList>
    </citation>
    <scope>NUCLEOTIDE SEQUENCE [LARGE SCALE GENOMIC DNA]</scope>
    <source>
        <strain evidence="5 13">2789STDY5834866</strain>
        <strain evidence="4 14">2789STDY5834962</strain>
    </source>
</reference>
<evidence type="ECO:0000313" key="4">
    <source>
        <dbReference type="EMBL" id="CUM84586.1"/>
    </source>
</evidence>
<accession>A0A174LW03</accession>
<evidence type="ECO:0000313" key="16">
    <source>
        <dbReference type="Proteomes" id="UP000283360"/>
    </source>
</evidence>
<dbReference type="STRING" id="410072.ERS852525_01260"/>
<dbReference type="PANTHER" id="PTHR10545">
    <property type="entry name" value="DIAMINE N-ACETYLTRANSFERASE"/>
    <property type="match status" value="1"/>
</dbReference>
<evidence type="ECO:0000313" key="17">
    <source>
        <dbReference type="Proteomes" id="UP000284579"/>
    </source>
</evidence>
<name>A0A174LW03_9FIRM</name>
<dbReference type="EC" id="2.3.1.57" evidence="4"/>
<keyword evidence="1 4" id="KW-0808">Transferase</keyword>
<evidence type="ECO:0000313" key="6">
    <source>
        <dbReference type="EMBL" id="GLG87036.1"/>
    </source>
</evidence>
<dbReference type="Proteomes" id="UP000095362">
    <property type="component" value="Unassembled WGS sequence"/>
</dbReference>
<evidence type="ECO:0000313" key="13">
    <source>
        <dbReference type="Proteomes" id="UP000095362"/>
    </source>
</evidence>
<evidence type="ECO:0000256" key="1">
    <source>
        <dbReference type="ARBA" id="ARBA00022679"/>
    </source>
</evidence>
<dbReference type="SUPFAM" id="SSF55729">
    <property type="entry name" value="Acyl-CoA N-acyltransferases (Nat)"/>
    <property type="match status" value="1"/>
</dbReference>
<dbReference type="EMBL" id="QRIM01000012">
    <property type="protein sequence ID" value="RHG59832.1"/>
    <property type="molecule type" value="Genomic_DNA"/>
</dbReference>
<evidence type="ECO:0000313" key="20">
    <source>
        <dbReference type="Proteomes" id="UP000554488"/>
    </source>
</evidence>
<dbReference type="Proteomes" id="UP000285693">
    <property type="component" value="Unassembled WGS sequence"/>
</dbReference>
<dbReference type="EMBL" id="BSCI01000008">
    <property type="protein sequence ID" value="GLG87036.1"/>
    <property type="molecule type" value="Genomic_DNA"/>
</dbReference>
<dbReference type="Proteomes" id="UP000554488">
    <property type="component" value="Unassembled WGS sequence"/>
</dbReference>
<dbReference type="GO" id="GO:0004145">
    <property type="term" value="F:diamine N-acetyltransferase activity"/>
    <property type="evidence" value="ECO:0007669"/>
    <property type="project" value="UniProtKB-EC"/>
</dbReference>
<keyword evidence="2 4" id="KW-0012">Acyltransferase</keyword>
<dbReference type="EMBL" id="QSOV01000005">
    <property type="protein sequence ID" value="RGJ24163.1"/>
    <property type="molecule type" value="Genomic_DNA"/>
</dbReference>
<dbReference type="PROSITE" id="PS51186">
    <property type="entry name" value="GNAT"/>
    <property type="match status" value="1"/>
</dbReference>
<reference evidence="15 16" key="2">
    <citation type="submission" date="2018-08" db="EMBL/GenBank/DDBJ databases">
        <title>A genome reference for cultivated species of the human gut microbiota.</title>
        <authorList>
            <person name="Zou Y."/>
            <person name="Xue W."/>
            <person name="Luo G."/>
        </authorList>
    </citation>
    <scope>NUCLEOTIDE SEQUENCE [LARGE SCALE GENOMIC DNA]</scope>
    <source>
        <strain evidence="10 18">AF16-31</strain>
        <strain evidence="9 16">AF18-12LB</strain>
        <strain evidence="12 19">AM22-12LB</strain>
        <strain evidence="11 17">AM23-3</strain>
        <strain evidence="8 15">TM07-19</strain>
    </source>
</reference>
<reference evidence="6" key="5">
    <citation type="submission" date="2022-09" db="EMBL/GenBank/DDBJ databases">
        <title>Draft genome sequence of Coprococcus comes strain 31264.</title>
        <authorList>
            <person name="Atsushi H."/>
            <person name="Moriya O."/>
            <person name="Mitsuo S."/>
        </authorList>
    </citation>
    <scope>NUCLEOTIDE SEQUENCE</scope>
    <source>
        <strain evidence="6">JCM 31264</strain>
    </source>
</reference>
<dbReference type="Proteomes" id="UP000286595">
    <property type="component" value="Unassembled WGS sequence"/>
</dbReference>
<dbReference type="Proteomes" id="UP000284579">
    <property type="component" value="Unassembled WGS sequence"/>
</dbReference>
<evidence type="ECO:0000313" key="19">
    <source>
        <dbReference type="Proteomes" id="UP000286595"/>
    </source>
</evidence>
<feature type="domain" description="N-acetyltransferase" evidence="3">
    <location>
        <begin position="1"/>
        <end position="147"/>
    </location>
</feature>
<dbReference type="EMBL" id="CYXR01000006">
    <property type="protein sequence ID" value="CUM84586.1"/>
    <property type="molecule type" value="Genomic_DNA"/>
</dbReference>
<dbReference type="InterPro" id="IPR016181">
    <property type="entry name" value="Acyl_CoA_acyltransferase"/>
</dbReference>
<evidence type="ECO:0000313" key="5">
    <source>
        <dbReference type="EMBL" id="CUO81127.1"/>
    </source>
</evidence>
<reference evidence="7 20" key="3">
    <citation type="submission" date="2020-04" db="EMBL/GenBank/DDBJ databases">
        <authorList>
            <person name="Pieper L."/>
        </authorList>
    </citation>
    <scope>NUCLEOTIDE SEQUENCE [LARGE SCALE GENOMIC DNA]</scope>
    <source>
        <strain evidence="7 20">F22</strain>
    </source>
</reference>